<proteinExistence type="inferred from homology"/>
<dbReference type="GO" id="GO:0016491">
    <property type="term" value="F:oxidoreductase activity"/>
    <property type="evidence" value="ECO:0007669"/>
    <property type="project" value="UniProtKB-KW"/>
</dbReference>
<dbReference type="InterPro" id="IPR008927">
    <property type="entry name" value="6-PGluconate_DH-like_C_sf"/>
</dbReference>
<protein>
    <submittedName>
        <fullName evidence="4">Unannotated protein</fullName>
    </submittedName>
</protein>
<sequence length="275" mass="27807">MIGLGRMGGPMAKHVIDAGFEVSLFDISAESLAPFSESGAAVASSPADAARAVEVACIVVFNDAQTIEVVSGTNGVLTTMQPGSVVAIHSTISPETLRHLADAGAEVGVAGIDAGISGGEAGSKAGTLLTMVGGSEDAVDLASPTLMAFSKEIIHAGDLGAGLALKLARNATGYICMAAVHEAMQIASGAGIALSVLQHTIAETGVFDQALSPFMLGGPSPLSDNDAQSLRDLLIHLQSLGEKDLDQALNLAGELGEHLPVTAATRKSFHSVTRL</sequence>
<dbReference type="InterPro" id="IPR015815">
    <property type="entry name" value="HIBADH-related"/>
</dbReference>
<dbReference type="AlphaFoldDB" id="A0A6J6AJ17"/>
<name>A0A6J6AJ17_9ZZZZ</name>
<dbReference type="Pfam" id="PF03446">
    <property type="entry name" value="NAD_binding_2"/>
    <property type="match status" value="1"/>
</dbReference>
<dbReference type="InterPro" id="IPR013328">
    <property type="entry name" value="6PGD_dom2"/>
</dbReference>
<dbReference type="PANTHER" id="PTHR43060:SF15">
    <property type="entry name" value="3-HYDROXYISOBUTYRATE DEHYDROGENASE-LIKE 1, MITOCHONDRIAL-RELATED"/>
    <property type="match status" value="1"/>
</dbReference>
<dbReference type="GO" id="GO:0050661">
    <property type="term" value="F:NADP binding"/>
    <property type="evidence" value="ECO:0007669"/>
    <property type="project" value="InterPro"/>
</dbReference>
<dbReference type="SUPFAM" id="SSF48179">
    <property type="entry name" value="6-phosphogluconate dehydrogenase C-terminal domain-like"/>
    <property type="match status" value="1"/>
</dbReference>
<gene>
    <name evidence="4" type="ORF">UFOPK4201_00064</name>
</gene>
<dbReference type="SUPFAM" id="SSF51735">
    <property type="entry name" value="NAD(P)-binding Rossmann-fold domains"/>
    <property type="match status" value="1"/>
</dbReference>
<accession>A0A6J6AJ17</accession>
<dbReference type="Gene3D" id="1.10.1040.10">
    <property type="entry name" value="N-(1-d-carboxylethyl)-l-norvaline Dehydrogenase, domain 2"/>
    <property type="match status" value="1"/>
</dbReference>
<dbReference type="PANTHER" id="PTHR43060">
    <property type="entry name" value="3-HYDROXYISOBUTYRATE DEHYDROGENASE-LIKE 1, MITOCHONDRIAL-RELATED"/>
    <property type="match status" value="1"/>
</dbReference>
<comment type="similarity">
    <text evidence="1">Belongs to the HIBADH-related family.</text>
</comment>
<dbReference type="InterPro" id="IPR036291">
    <property type="entry name" value="NAD(P)-bd_dom_sf"/>
</dbReference>
<evidence type="ECO:0000313" key="4">
    <source>
        <dbReference type="EMBL" id="CAB4370199.1"/>
    </source>
</evidence>
<evidence type="ECO:0000256" key="2">
    <source>
        <dbReference type="ARBA" id="ARBA00023002"/>
    </source>
</evidence>
<evidence type="ECO:0000256" key="1">
    <source>
        <dbReference type="ARBA" id="ARBA00009080"/>
    </source>
</evidence>
<feature type="domain" description="6-phosphogluconate dehydrogenase NADP-binding" evidence="3">
    <location>
        <begin position="1"/>
        <end position="157"/>
    </location>
</feature>
<dbReference type="Gene3D" id="3.40.50.720">
    <property type="entry name" value="NAD(P)-binding Rossmann-like Domain"/>
    <property type="match status" value="1"/>
</dbReference>
<dbReference type="PIRSF" id="PIRSF000103">
    <property type="entry name" value="HIBADH"/>
    <property type="match status" value="1"/>
</dbReference>
<dbReference type="InterPro" id="IPR002204">
    <property type="entry name" value="3-OH-isobutyrate_DH-rel_CS"/>
</dbReference>
<dbReference type="EMBL" id="CAEUNJ010000002">
    <property type="protein sequence ID" value="CAB4370199.1"/>
    <property type="molecule type" value="Genomic_DNA"/>
</dbReference>
<evidence type="ECO:0000259" key="3">
    <source>
        <dbReference type="Pfam" id="PF03446"/>
    </source>
</evidence>
<reference evidence="4" key="1">
    <citation type="submission" date="2020-05" db="EMBL/GenBank/DDBJ databases">
        <authorList>
            <person name="Chiriac C."/>
            <person name="Salcher M."/>
            <person name="Ghai R."/>
            <person name="Kavagutti S V."/>
        </authorList>
    </citation>
    <scope>NUCLEOTIDE SEQUENCE</scope>
</reference>
<dbReference type="PROSITE" id="PS00895">
    <property type="entry name" value="3_HYDROXYISOBUT_DH"/>
    <property type="match status" value="1"/>
</dbReference>
<dbReference type="InterPro" id="IPR006115">
    <property type="entry name" value="6PGDH_NADP-bd"/>
</dbReference>
<organism evidence="4">
    <name type="scientific">freshwater metagenome</name>
    <dbReference type="NCBI Taxonomy" id="449393"/>
    <lineage>
        <taxon>unclassified sequences</taxon>
        <taxon>metagenomes</taxon>
        <taxon>ecological metagenomes</taxon>
    </lineage>
</organism>
<keyword evidence="2" id="KW-0560">Oxidoreductase</keyword>